<dbReference type="PANTHER" id="PTHR11102">
    <property type="entry name" value="SEL-1-LIKE PROTEIN"/>
    <property type="match status" value="1"/>
</dbReference>
<dbReference type="RefSeq" id="WP_257512779.1">
    <property type="nucleotide sequence ID" value="NZ_JANKHG010000026.1"/>
</dbReference>
<accession>A0ABT1XLZ3</accession>
<evidence type="ECO:0000313" key="2">
    <source>
        <dbReference type="EMBL" id="MCR2747558.1"/>
    </source>
</evidence>
<evidence type="ECO:0008006" key="4">
    <source>
        <dbReference type="Google" id="ProtNLM"/>
    </source>
</evidence>
<dbReference type="PANTHER" id="PTHR11102:SF160">
    <property type="entry name" value="ERAD-ASSOCIATED E3 UBIQUITIN-PROTEIN LIGASE COMPONENT HRD3"/>
    <property type="match status" value="1"/>
</dbReference>
<dbReference type="EMBL" id="JANKHG010000026">
    <property type="protein sequence ID" value="MCR2747558.1"/>
    <property type="molecule type" value="Genomic_DNA"/>
</dbReference>
<sequence>MKQAASALNTRTRQFFTITLWVLGCACLASNAIAQTQALPIDKKSEGLPVYKALLPQAEAGNAEVQTTLGLMRLRGDAVERDLKIARIWLGKAAVQNHTPAQYYLGQLLLLDVFDANKADLNKQLMEGMGWLRRASRDQHQPSQFLYAKTVLESQMESPFGHSKVEAQQHLDACAEIHLPCTQYALNRLDEGKIEVYCPTTDLCEQKKRLLYTLANAEDANARYRLSKFEGEDRMFWLRRAARLAHPQASYELADSVLNNEAALLPEDPAILALLSSAAQQEVVEAMHMLGTLLHEGTRFPVNKPLGLQWLNLAANRGYEPSKQLLAEIQSPAESNPEPESTP</sequence>
<proteinExistence type="predicted"/>
<dbReference type="InterPro" id="IPR011990">
    <property type="entry name" value="TPR-like_helical_dom_sf"/>
</dbReference>
<dbReference type="SMART" id="SM00671">
    <property type="entry name" value="SEL1"/>
    <property type="match status" value="2"/>
</dbReference>
<evidence type="ECO:0000256" key="1">
    <source>
        <dbReference type="SAM" id="SignalP"/>
    </source>
</evidence>
<protein>
    <recommendedName>
        <fullName evidence="4">Sel1 repeat family protein</fullName>
    </recommendedName>
</protein>
<evidence type="ECO:0000313" key="3">
    <source>
        <dbReference type="Proteomes" id="UP001165267"/>
    </source>
</evidence>
<dbReference type="Gene3D" id="1.25.40.10">
    <property type="entry name" value="Tetratricopeptide repeat domain"/>
    <property type="match status" value="1"/>
</dbReference>
<dbReference type="Proteomes" id="UP001165267">
    <property type="component" value="Unassembled WGS sequence"/>
</dbReference>
<dbReference type="InterPro" id="IPR006597">
    <property type="entry name" value="Sel1-like"/>
</dbReference>
<comment type="caution">
    <text evidence="2">The sequence shown here is derived from an EMBL/GenBank/DDBJ whole genome shotgun (WGS) entry which is preliminary data.</text>
</comment>
<organism evidence="2 3">
    <name type="scientific">Limnobacter parvus</name>
    <dbReference type="NCBI Taxonomy" id="2939690"/>
    <lineage>
        <taxon>Bacteria</taxon>
        <taxon>Pseudomonadati</taxon>
        <taxon>Pseudomonadota</taxon>
        <taxon>Betaproteobacteria</taxon>
        <taxon>Burkholderiales</taxon>
        <taxon>Burkholderiaceae</taxon>
        <taxon>Limnobacter</taxon>
    </lineage>
</organism>
<feature type="signal peptide" evidence="1">
    <location>
        <begin position="1"/>
        <end position="34"/>
    </location>
</feature>
<dbReference type="SUPFAM" id="SSF81901">
    <property type="entry name" value="HCP-like"/>
    <property type="match status" value="2"/>
</dbReference>
<dbReference type="Pfam" id="PF08238">
    <property type="entry name" value="Sel1"/>
    <property type="match status" value="3"/>
</dbReference>
<reference evidence="2" key="1">
    <citation type="submission" date="2022-07" db="EMBL/GenBank/DDBJ databases">
        <authorList>
            <person name="Xamxidin M."/>
        </authorList>
    </citation>
    <scope>NUCLEOTIDE SEQUENCE</scope>
    <source>
        <strain evidence="2">YS8-69</strain>
    </source>
</reference>
<dbReference type="InterPro" id="IPR050767">
    <property type="entry name" value="Sel1_AlgK"/>
</dbReference>
<feature type="chain" id="PRO_5047490195" description="Sel1 repeat family protein" evidence="1">
    <location>
        <begin position="35"/>
        <end position="343"/>
    </location>
</feature>
<keyword evidence="1" id="KW-0732">Signal</keyword>
<keyword evidence="3" id="KW-1185">Reference proteome</keyword>
<gene>
    <name evidence="2" type="ORF">NSP04_12955</name>
</gene>
<name>A0ABT1XLZ3_9BURK</name>
<dbReference type="PROSITE" id="PS51257">
    <property type="entry name" value="PROKAR_LIPOPROTEIN"/>
    <property type="match status" value="1"/>
</dbReference>